<feature type="compositionally biased region" description="Low complexity" evidence="2">
    <location>
        <begin position="193"/>
        <end position="205"/>
    </location>
</feature>
<dbReference type="Gene3D" id="4.10.320.10">
    <property type="entry name" value="E3-binding domain"/>
    <property type="match status" value="1"/>
</dbReference>
<dbReference type="InterPro" id="IPR036625">
    <property type="entry name" value="E3-bd_dom_sf"/>
</dbReference>
<keyword evidence="1" id="KW-0238">DNA-binding</keyword>
<comment type="caution">
    <text evidence="4">The sequence shown here is derived from an EMBL/GenBank/DDBJ whole genome shotgun (WGS) entry which is preliminary data.</text>
</comment>
<evidence type="ECO:0000259" key="3">
    <source>
        <dbReference type="Pfam" id="PF23359"/>
    </source>
</evidence>
<evidence type="ECO:0000313" key="4">
    <source>
        <dbReference type="EMBL" id="MCC2031811.1"/>
    </source>
</evidence>
<proteinExistence type="predicted"/>
<dbReference type="AlphaFoldDB" id="A0A9X1S1N3"/>
<name>A0A9X1S1N3_9MICO</name>
<protein>
    <submittedName>
        <fullName evidence="4">Lsr2 family protein</fullName>
    </submittedName>
</protein>
<accession>A0A9X1S1N3</accession>
<dbReference type="Proteomes" id="UP001139354">
    <property type="component" value="Unassembled WGS sequence"/>
</dbReference>
<gene>
    <name evidence="4" type="ORF">KEC57_06390</name>
</gene>
<dbReference type="GO" id="GO:0016746">
    <property type="term" value="F:acyltransferase activity"/>
    <property type="evidence" value="ECO:0007669"/>
    <property type="project" value="InterPro"/>
</dbReference>
<dbReference type="GO" id="GO:0003677">
    <property type="term" value="F:DNA binding"/>
    <property type="evidence" value="ECO:0007669"/>
    <property type="project" value="UniProtKB-KW"/>
</dbReference>
<feature type="region of interest" description="Disordered" evidence="2">
    <location>
        <begin position="124"/>
        <end position="149"/>
    </location>
</feature>
<evidence type="ECO:0000256" key="2">
    <source>
        <dbReference type="SAM" id="MobiDB-lite"/>
    </source>
</evidence>
<dbReference type="Pfam" id="PF23359">
    <property type="entry name" value="Lsr2_DNA-bd"/>
    <property type="match status" value="1"/>
</dbReference>
<evidence type="ECO:0000313" key="5">
    <source>
        <dbReference type="Proteomes" id="UP001139354"/>
    </source>
</evidence>
<keyword evidence="5" id="KW-1185">Reference proteome</keyword>
<dbReference type="InterPro" id="IPR055370">
    <property type="entry name" value="Lsr2_DNA-bd"/>
</dbReference>
<sequence length="517" mass="57079">MSCESAHFRFVSGERRYMQLRGRGLTSTEIAKRLGFYPPTTEDEALAHEEAAAKDAAVDEEFANRPDDFRWKPRRIRTHTSETTPTPKDIVMPTTHDVEPTTEPVAHVEQAPQPLPALVEPDPVPVEAGETTAPAVPKQPRQKKLTTRQAPPAAAALSASDIRAWAKHVGLDCPARGRVPLAIVKAYDDAHPTPAATPAAAQPLAERSQDADPQEDAGEEPTIEEEAPAEGTPAAEAEEMGHPPLEPAEFAEAMTGARARAELEQLNDDADNEPDPPAAPTHETDTPAAVYVERMLSLAFAKIGTRLAAASIDPDGTARIELIERVTELTPTAHWWNHTRDIPMTHTAVVDAYDDLTIAYLPDDETEQDERIVAWEQIAQHPFFAKCYDSETPLIVAFLQQLDRHHTAPDSPAPTTDSRPEWADVTIPEDIERARRWAIHWESTARHLEEDNAQLQRALDTVVTRWWGQVEENNRLQLALTVEKAANAAVVAGAGALVRGKLRQASEYRRRVRGSRR</sequence>
<dbReference type="EMBL" id="JAGTTN010000002">
    <property type="protein sequence ID" value="MCC2031811.1"/>
    <property type="molecule type" value="Genomic_DNA"/>
</dbReference>
<feature type="region of interest" description="Disordered" evidence="2">
    <location>
        <begin position="193"/>
        <end position="240"/>
    </location>
</feature>
<feature type="domain" description="Lsr2 DNA-binding" evidence="3">
    <location>
        <begin position="159"/>
        <end position="190"/>
    </location>
</feature>
<dbReference type="RefSeq" id="WP_229383743.1">
    <property type="nucleotide sequence ID" value="NZ_JAGTTN010000002.1"/>
</dbReference>
<reference evidence="4" key="1">
    <citation type="submission" date="2021-04" db="EMBL/GenBank/DDBJ databases">
        <title>Microbacterium tenobrionis sp. nov. and Microbacterium allomyrinae sp. nov., isolated from larvae of Tenobrio molitor and Allomyrina dichotoma, respectively.</title>
        <authorList>
            <person name="Lee S.D."/>
        </authorList>
    </citation>
    <scope>NUCLEOTIDE SEQUENCE</scope>
    <source>
        <strain evidence="4">BWT-G7</strain>
    </source>
</reference>
<organism evidence="4 5">
    <name type="scientific">Microbacterium allomyrinae</name>
    <dbReference type="NCBI Taxonomy" id="2830666"/>
    <lineage>
        <taxon>Bacteria</taxon>
        <taxon>Bacillati</taxon>
        <taxon>Actinomycetota</taxon>
        <taxon>Actinomycetes</taxon>
        <taxon>Micrococcales</taxon>
        <taxon>Microbacteriaceae</taxon>
        <taxon>Microbacterium</taxon>
    </lineage>
</organism>
<evidence type="ECO:0000256" key="1">
    <source>
        <dbReference type="ARBA" id="ARBA00023125"/>
    </source>
</evidence>
<feature type="compositionally biased region" description="Acidic residues" evidence="2">
    <location>
        <begin position="212"/>
        <end position="228"/>
    </location>
</feature>